<keyword evidence="5" id="KW-0274">FAD</keyword>
<dbReference type="Gene3D" id="1.10.8.870">
    <property type="entry name" value="Alpha-glycerophosphate oxidase, cap domain"/>
    <property type="match status" value="1"/>
</dbReference>
<dbReference type="InterPro" id="IPR000447">
    <property type="entry name" value="G3P_DH_FAD-dep"/>
</dbReference>
<keyword evidence="7" id="KW-0472">Membrane</keyword>
<dbReference type="SUPFAM" id="SSF54373">
    <property type="entry name" value="FAD-linked reductases, C-terminal domain"/>
    <property type="match status" value="1"/>
</dbReference>
<evidence type="ECO:0000256" key="3">
    <source>
        <dbReference type="ARBA" id="ARBA00013029"/>
    </source>
</evidence>
<dbReference type="GO" id="GO:0005741">
    <property type="term" value="C:mitochondrial outer membrane"/>
    <property type="evidence" value="ECO:0007669"/>
    <property type="project" value="EnsemblFungi"/>
</dbReference>
<keyword evidence="7" id="KW-0812">Transmembrane</keyword>
<dbReference type="OMA" id="PHIVKPM"/>
<dbReference type="HOGENOM" id="CLU_015740_4_1_1"/>
<comment type="cofactor">
    <cofactor evidence="1">
        <name>FAD</name>
        <dbReference type="ChEBI" id="CHEBI:57692"/>
    </cofactor>
</comment>
<dbReference type="GO" id="GO:0006071">
    <property type="term" value="P:glycerol metabolic process"/>
    <property type="evidence" value="ECO:0007669"/>
    <property type="project" value="EnsemblFungi"/>
</dbReference>
<keyword evidence="11" id="KW-1185">Reference proteome</keyword>
<evidence type="ECO:0000259" key="9">
    <source>
        <dbReference type="Pfam" id="PF16901"/>
    </source>
</evidence>
<comment type="caution">
    <text evidence="10">The sequence shown here is derived from an EMBL/GenBank/DDBJ whole genome shotgun (WGS) entry which is preliminary data.</text>
</comment>
<evidence type="ECO:0000259" key="8">
    <source>
        <dbReference type="Pfam" id="PF01266"/>
    </source>
</evidence>
<sequence>MIHKTFFNMIFFCYFISLMKRALFCGGVVATGYLGYLYYKNKKLRNIAAELSMRKPLNWVPPDRSTILKSLKSQTYDLLIIGGGSAGAGCVLDAATRGLKVALVEANDFASGSSSKSTNLLHGGIRYLEQAVNNLALLELEFVAEGLSERQTVINMAPYLCKPLETIIPVYNKLRIPYIWFGMKIYHYLSGNKSLGKPKYISKNKVKEYFPNIDGERLKGAVSYVDGIFNDARMNVMVILTSIFYGADCINYMPVIRLIKEENKVVGGICKDKLTGEEISIKAKGVISTVGPFTDSIMQMDKPGCENRMQVSSGAHLVFAKEWGPRTQGFVQPKTKDGRVLFFIPWQNHLVVGTTDTPCKPVFNIKPTMEDTDNIFYEVKKFLKSSSKISKKDIKSIWSGIRPLVKDPHVKNTKKLLRRHLIEVTPNNMLLLTGGKWTIFRRMAEETINKAVETFSLTPQRPCITKYIKLLGSDIPKNEIIQHLRSTTNHSDEYIDYLYNQYGDRAYLFSDKNQTQLSQYHPFAEEEIEYAISNEMAVKPIDAISRRMRFAHLDVFEAYKTTDKVIDIFSKKKNWNISERKNEKKDLLEALKNEGLDIIMKFRK</sequence>
<dbReference type="AlphaFoldDB" id="S7W6D5"/>
<dbReference type="GO" id="GO:0006072">
    <property type="term" value="P:glycerol-3-phosphate metabolic process"/>
    <property type="evidence" value="ECO:0007669"/>
    <property type="project" value="InterPro"/>
</dbReference>
<evidence type="ECO:0000256" key="2">
    <source>
        <dbReference type="ARBA" id="ARBA00007330"/>
    </source>
</evidence>
<keyword evidence="6" id="KW-0560">Oxidoreductase</keyword>
<evidence type="ECO:0000256" key="7">
    <source>
        <dbReference type="SAM" id="Phobius"/>
    </source>
</evidence>
<dbReference type="OrthoDB" id="264015at2759"/>
<comment type="similarity">
    <text evidence="2">Belongs to the FAD-dependent glycerol-3-phosphate dehydrogenase family.</text>
</comment>
<evidence type="ECO:0000256" key="6">
    <source>
        <dbReference type="ARBA" id="ARBA00023002"/>
    </source>
</evidence>
<dbReference type="Pfam" id="PF01266">
    <property type="entry name" value="DAO"/>
    <property type="match status" value="1"/>
</dbReference>
<feature type="domain" description="Alpha-glycerophosphate oxidase C-terminal" evidence="9">
    <location>
        <begin position="463"/>
        <end position="578"/>
    </location>
</feature>
<dbReference type="InterPro" id="IPR006076">
    <property type="entry name" value="FAD-dep_OxRdtase"/>
</dbReference>
<dbReference type="Proteomes" id="UP000014978">
    <property type="component" value="Unassembled WGS sequence"/>
</dbReference>
<dbReference type="VEuPathDB" id="MicrosporidiaDB:SLOPH_1357"/>
<gene>
    <name evidence="10" type="ORF">SLOPH_1357</name>
</gene>
<evidence type="ECO:0000313" key="10">
    <source>
        <dbReference type="EMBL" id="EPR78375.1"/>
    </source>
</evidence>
<dbReference type="PANTHER" id="PTHR11985:SF15">
    <property type="entry name" value="GLYCEROL-3-PHOSPHATE DEHYDROGENASE, MITOCHONDRIAL"/>
    <property type="match status" value="1"/>
</dbReference>
<dbReference type="EC" id="1.1.5.3" evidence="3"/>
<evidence type="ECO:0000313" key="11">
    <source>
        <dbReference type="Proteomes" id="UP000014978"/>
    </source>
</evidence>
<dbReference type="InterPro" id="IPR036188">
    <property type="entry name" value="FAD/NAD-bd_sf"/>
</dbReference>
<evidence type="ECO:0000256" key="4">
    <source>
        <dbReference type="ARBA" id="ARBA00022630"/>
    </source>
</evidence>
<feature type="transmembrane region" description="Helical" evidence="7">
    <location>
        <begin position="21"/>
        <end position="39"/>
    </location>
</feature>
<dbReference type="InParanoid" id="S7W6D5"/>
<dbReference type="EMBL" id="ATCN01000831">
    <property type="protein sequence ID" value="EPR78375.1"/>
    <property type="molecule type" value="Genomic_DNA"/>
</dbReference>
<dbReference type="Pfam" id="PF16901">
    <property type="entry name" value="DAO_C"/>
    <property type="match status" value="1"/>
</dbReference>
<proteinExistence type="inferred from homology"/>
<dbReference type="STRING" id="1358809.S7W6D5"/>
<dbReference type="InterPro" id="IPR038299">
    <property type="entry name" value="DAO_C_sf"/>
</dbReference>
<evidence type="ECO:0000256" key="5">
    <source>
        <dbReference type="ARBA" id="ARBA00022827"/>
    </source>
</evidence>
<keyword evidence="7" id="KW-1133">Transmembrane helix</keyword>
<feature type="domain" description="FAD dependent oxidoreductase" evidence="8">
    <location>
        <begin position="77"/>
        <end position="434"/>
    </location>
</feature>
<dbReference type="PANTHER" id="PTHR11985">
    <property type="entry name" value="GLYCEROL-3-PHOSPHATE DEHYDROGENASE"/>
    <property type="match status" value="1"/>
</dbReference>
<dbReference type="FunCoup" id="S7W6D5">
    <property type="interactions" value="62"/>
</dbReference>
<keyword evidence="4" id="KW-0285">Flavoprotein</keyword>
<dbReference type="Gene3D" id="3.30.9.10">
    <property type="entry name" value="D-Amino Acid Oxidase, subunit A, domain 2"/>
    <property type="match status" value="1"/>
</dbReference>
<dbReference type="GO" id="GO:0004368">
    <property type="term" value="F:glycerol-3-phosphate dehydrogenase (quinone) activity"/>
    <property type="evidence" value="ECO:0007669"/>
    <property type="project" value="UniProtKB-EC"/>
</dbReference>
<dbReference type="InterPro" id="IPR031656">
    <property type="entry name" value="DAO_C"/>
</dbReference>
<accession>S7W6D5</accession>
<dbReference type="PRINTS" id="PR01001">
    <property type="entry name" value="FADG3PDH"/>
</dbReference>
<protein>
    <recommendedName>
        <fullName evidence="3">glycerol-3-phosphate dehydrogenase</fullName>
        <ecNumber evidence="3">1.1.5.3</ecNumber>
    </recommendedName>
</protein>
<dbReference type="SUPFAM" id="SSF51905">
    <property type="entry name" value="FAD/NAD(P)-binding domain"/>
    <property type="match status" value="1"/>
</dbReference>
<dbReference type="Gene3D" id="3.50.50.60">
    <property type="entry name" value="FAD/NAD(P)-binding domain"/>
    <property type="match status" value="1"/>
</dbReference>
<name>S7W6D5_SPRLO</name>
<evidence type="ECO:0000256" key="1">
    <source>
        <dbReference type="ARBA" id="ARBA00001974"/>
    </source>
</evidence>
<organism evidence="10 11">
    <name type="scientific">Spraguea lophii (strain 42_110)</name>
    <name type="common">Microsporidian parasite</name>
    <dbReference type="NCBI Taxonomy" id="1358809"/>
    <lineage>
        <taxon>Eukaryota</taxon>
        <taxon>Fungi</taxon>
        <taxon>Fungi incertae sedis</taxon>
        <taxon>Microsporidia</taxon>
        <taxon>Spragueidae</taxon>
        <taxon>Spraguea</taxon>
    </lineage>
</organism>
<reference evidence="11" key="1">
    <citation type="journal article" date="2013" name="PLoS Genet.">
        <title>The genome of Spraguea lophii and the basis of host-microsporidian interactions.</title>
        <authorList>
            <person name="Campbell S.E."/>
            <person name="Williams T.A."/>
            <person name="Yousuf A."/>
            <person name="Soanes D.M."/>
            <person name="Paszkiewicz K.H."/>
            <person name="Williams B.A.P."/>
        </authorList>
    </citation>
    <scope>NUCLEOTIDE SEQUENCE [LARGE SCALE GENOMIC DNA]</scope>
    <source>
        <strain evidence="11">42_110</strain>
    </source>
</reference>